<dbReference type="InterPro" id="IPR045886">
    <property type="entry name" value="ThiF/MoeB/HesA"/>
</dbReference>
<dbReference type="OrthoDB" id="9204719at2"/>
<dbReference type="RefSeq" id="WP_106325295.1">
    <property type="nucleotide sequence ID" value="NZ_BOMO01000149.1"/>
</dbReference>
<reference evidence="2 3" key="1">
    <citation type="submission" date="2018-03" db="EMBL/GenBank/DDBJ databases">
        <title>Genomic Encyclopedia of Archaeal and Bacterial Type Strains, Phase II (KMG-II): from individual species to whole genera.</title>
        <authorList>
            <person name="Goeker M."/>
        </authorList>
    </citation>
    <scope>NUCLEOTIDE SEQUENCE [LARGE SCALE GENOMIC DNA]</scope>
    <source>
        <strain evidence="2 3">DSM 43146</strain>
    </source>
</reference>
<dbReference type="Proteomes" id="UP000239415">
    <property type="component" value="Unassembled WGS sequence"/>
</dbReference>
<dbReference type="GO" id="GO:0016779">
    <property type="term" value="F:nucleotidyltransferase activity"/>
    <property type="evidence" value="ECO:0007669"/>
    <property type="project" value="UniProtKB-KW"/>
</dbReference>
<gene>
    <name evidence="2" type="ORF">CLV67_11615</name>
</gene>
<organism evidence="2 3">
    <name type="scientific">Actinoplanes italicus</name>
    <dbReference type="NCBI Taxonomy" id="113567"/>
    <lineage>
        <taxon>Bacteria</taxon>
        <taxon>Bacillati</taxon>
        <taxon>Actinomycetota</taxon>
        <taxon>Actinomycetes</taxon>
        <taxon>Micromonosporales</taxon>
        <taxon>Micromonosporaceae</taxon>
        <taxon>Actinoplanes</taxon>
    </lineage>
</organism>
<evidence type="ECO:0000313" key="2">
    <source>
        <dbReference type="EMBL" id="PRX17239.1"/>
    </source>
</evidence>
<dbReference type="GO" id="GO:0008641">
    <property type="term" value="F:ubiquitin-like modifier activating enzyme activity"/>
    <property type="evidence" value="ECO:0007669"/>
    <property type="project" value="InterPro"/>
</dbReference>
<proteinExistence type="predicted"/>
<dbReference type="PANTHER" id="PTHR10953:SF102">
    <property type="entry name" value="ADENYLYLTRANSFERASE AND SULFURTRANSFERASE MOCS3"/>
    <property type="match status" value="1"/>
</dbReference>
<dbReference type="GO" id="GO:0008146">
    <property type="term" value="F:sulfotransferase activity"/>
    <property type="evidence" value="ECO:0007669"/>
    <property type="project" value="TreeGrafter"/>
</dbReference>
<feature type="domain" description="THIF-type NAD/FAD binding fold" evidence="1">
    <location>
        <begin position="279"/>
        <end position="537"/>
    </location>
</feature>
<name>A0A2T0K316_9ACTN</name>
<keyword evidence="2" id="KW-0808">Transferase</keyword>
<dbReference type="Pfam" id="PF00899">
    <property type="entry name" value="ThiF"/>
    <property type="match status" value="1"/>
</dbReference>
<dbReference type="EMBL" id="PVMZ01000016">
    <property type="protein sequence ID" value="PRX17239.1"/>
    <property type="molecule type" value="Genomic_DNA"/>
</dbReference>
<dbReference type="GO" id="GO:0004792">
    <property type="term" value="F:thiosulfate-cyanide sulfurtransferase activity"/>
    <property type="evidence" value="ECO:0007669"/>
    <property type="project" value="TreeGrafter"/>
</dbReference>
<dbReference type="AlphaFoldDB" id="A0A2T0K316"/>
<dbReference type="InterPro" id="IPR000594">
    <property type="entry name" value="ThiF_NAD_FAD-bd"/>
</dbReference>
<keyword evidence="2" id="KW-0548">Nucleotidyltransferase</keyword>
<dbReference type="Gene3D" id="3.40.50.720">
    <property type="entry name" value="NAD(P)-binding Rossmann-like Domain"/>
    <property type="match status" value="2"/>
</dbReference>
<dbReference type="GO" id="GO:0005829">
    <property type="term" value="C:cytosol"/>
    <property type="evidence" value="ECO:0007669"/>
    <property type="project" value="TreeGrafter"/>
</dbReference>
<evidence type="ECO:0000313" key="3">
    <source>
        <dbReference type="Proteomes" id="UP000239415"/>
    </source>
</evidence>
<keyword evidence="3" id="KW-1185">Reference proteome</keyword>
<comment type="caution">
    <text evidence="2">The sequence shown here is derived from an EMBL/GenBank/DDBJ whole genome shotgun (WGS) entry which is preliminary data.</text>
</comment>
<dbReference type="PANTHER" id="PTHR10953">
    <property type="entry name" value="UBIQUITIN-ACTIVATING ENZYME E1"/>
    <property type="match status" value="1"/>
</dbReference>
<evidence type="ECO:0000259" key="1">
    <source>
        <dbReference type="Pfam" id="PF00899"/>
    </source>
</evidence>
<sequence>MRQQGLVVQDVLADAEIAVTGTGPAVTYLLQCLAMLGTATRHGRLHLRVTDRKATHDDLAGQFLLRPEDLDEPLGAALVRRVGDIDPAVNISVDHAVPPGVLTVAVPAAGEPSGNADIWGRVGASTVEIGPGPVPAAGEPAPANALTPALACVCGGLLAQAVLNRLGALITGPAVLSGWIEERLWLRHPGIGRDARATRLEAPVLSGVLAAPDFRILHDGEPVETRITTVVDDDNVVVSLPRRPAPAGTATTVRPIRRIGAPVRPLTWTPFAASGAAVPDRMPASRVVMCGAGALGGWAGAVLAATPADGLDLCVVDMDGEVERHNLNRQVLYTGADIGRPKAHRAVERLAEINPSAELRGIQTVIDVHSRDQLLGDEVMLGDDPAVAAQRARIDELGAALRAADAVLSCPDNQRTRWVLNHLTERLGIPLVNGAVDGFVGRVHVCDPGDSGRCLVCWLGRAVARDPKRQSCTDTTGPAPVPSIVTSAAIVGGVQAATLIAELTGNAAAVARFHAFDGAEGDLTGYRAAGRDAAECPAHLFLDTTAEEPR</sequence>
<dbReference type="InterPro" id="IPR035985">
    <property type="entry name" value="Ubiquitin-activating_enz"/>
</dbReference>
<dbReference type="SUPFAM" id="SSF69572">
    <property type="entry name" value="Activating enzymes of the ubiquitin-like proteins"/>
    <property type="match status" value="2"/>
</dbReference>
<accession>A0A2T0K316</accession>
<protein>
    <submittedName>
        <fullName evidence="2">Molybdopterin/thiamine biosynthesis adenylyltransferase</fullName>
    </submittedName>
</protein>